<comment type="caution">
    <text evidence="3">The sequence shown here is derived from an EMBL/GenBank/DDBJ whole genome shotgun (WGS) entry which is preliminary data.</text>
</comment>
<evidence type="ECO:0000313" key="4">
    <source>
        <dbReference type="Proteomes" id="UP000033881"/>
    </source>
</evidence>
<protein>
    <recommendedName>
        <fullName evidence="2">Membrane protein 6-pyruvoyl-tetrahydropterin synthase-related domain-containing protein</fullName>
    </recommendedName>
</protein>
<accession>A0A0G0PQA4</accession>
<evidence type="ECO:0000256" key="1">
    <source>
        <dbReference type="SAM" id="Phobius"/>
    </source>
</evidence>
<feature type="transmembrane region" description="Helical" evidence="1">
    <location>
        <begin position="159"/>
        <end position="176"/>
    </location>
</feature>
<feature type="transmembrane region" description="Helical" evidence="1">
    <location>
        <begin position="109"/>
        <end position="128"/>
    </location>
</feature>
<keyword evidence="1" id="KW-1133">Transmembrane helix</keyword>
<dbReference type="Proteomes" id="UP000033881">
    <property type="component" value="Unassembled WGS sequence"/>
</dbReference>
<proteinExistence type="predicted"/>
<feature type="domain" description="Membrane protein 6-pyruvoyl-tetrahydropterin synthase-related" evidence="2">
    <location>
        <begin position="80"/>
        <end position="253"/>
    </location>
</feature>
<reference evidence="3 4" key="1">
    <citation type="journal article" date="2015" name="Nature">
        <title>rRNA introns, odd ribosomes, and small enigmatic genomes across a large radiation of phyla.</title>
        <authorList>
            <person name="Brown C.T."/>
            <person name="Hug L.A."/>
            <person name="Thomas B.C."/>
            <person name="Sharon I."/>
            <person name="Castelle C.J."/>
            <person name="Singh A."/>
            <person name="Wilkins M.J."/>
            <person name="Williams K.H."/>
            <person name="Banfield J.F."/>
        </authorList>
    </citation>
    <scope>NUCLEOTIDE SEQUENCE [LARGE SCALE GENOMIC DNA]</scope>
</reference>
<feature type="transmembrane region" description="Helical" evidence="1">
    <location>
        <begin position="300"/>
        <end position="322"/>
    </location>
</feature>
<sequence>MILTKHMTRVKNFFKNNFFLVLLFILIIPTFRPLVRPGYFPMHDDMQAMRLLQLDKCVKDGQIPCRWVPDMGYGYGYPQFNYYAPLPYYIMEAFHLSGFGFLDSVKIGFILSIIVSAIGMYFLGSSLWGKTGGFVSAFLYSYAPYKAVDIYVRGAMGEAWAFAILPFVFWSAFYLIEGKKKSLMWFALSFSALFTSHNISSFITLPFLAVWILFLLFIKSKDSPFEFKRFGLKIFLGLAWGFSLSAFFLLPAWFEKNLVHIETLLGGYFNYINHFVGLKQLLFETQWGYGTSEVGPYDDLLLSVGLVHWILPLISVALFIFLKKKRESRLILSLAVMGWLGLFMTHPRSAFFWEKIFALSYIQFPWRFLLFSTFFFAIASGSLVLLFKKRSKLGKLWLFFFVILIFFLYRNYFTPRVWINESDQEKFSGESWQRQQTISIFDYLPVYAGKPPGQPAPDTPSILAGEVNILDGEKGTDWQKWNMEVGSDNAEVQLPLFYFPGWKVMINGRQLPVRYDNSLGLITFEIYKGQQLVEARLFNTPIRAVSNILTLMGLILIPIYLRKSIKLNL</sequence>
<keyword evidence="1" id="KW-0812">Transmembrane</keyword>
<feature type="transmembrane region" description="Helical" evidence="1">
    <location>
        <begin position="329"/>
        <end position="346"/>
    </location>
</feature>
<evidence type="ECO:0000259" key="2">
    <source>
        <dbReference type="Pfam" id="PF10131"/>
    </source>
</evidence>
<feature type="transmembrane region" description="Helical" evidence="1">
    <location>
        <begin position="396"/>
        <end position="413"/>
    </location>
</feature>
<dbReference type="Pfam" id="PF10131">
    <property type="entry name" value="PTPS_related"/>
    <property type="match status" value="1"/>
</dbReference>
<feature type="transmembrane region" description="Helical" evidence="1">
    <location>
        <begin position="542"/>
        <end position="561"/>
    </location>
</feature>
<feature type="transmembrane region" description="Helical" evidence="1">
    <location>
        <begin position="196"/>
        <end position="218"/>
    </location>
</feature>
<name>A0A0G0PQA4_9BACT</name>
<feature type="transmembrane region" description="Helical" evidence="1">
    <location>
        <begin position="366"/>
        <end position="387"/>
    </location>
</feature>
<feature type="transmembrane region" description="Helical" evidence="1">
    <location>
        <begin position="230"/>
        <end position="254"/>
    </location>
</feature>
<evidence type="ECO:0000313" key="3">
    <source>
        <dbReference type="EMBL" id="KKR00345.1"/>
    </source>
</evidence>
<dbReference type="AlphaFoldDB" id="A0A0G0PQA4"/>
<gene>
    <name evidence="3" type="ORF">UT24_C0013G0011</name>
</gene>
<dbReference type="InterPro" id="IPR018776">
    <property type="entry name" value="Membrane_prot_PTPS-rel_domain"/>
</dbReference>
<organism evidence="3 4">
    <name type="scientific">Candidatus Woesebacteria bacterium GW2011_GWB1_39_12</name>
    <dbReference type="NCBI Taxonomy" id="1618574"/>
    <lineage>
        <taxon>Bacteria</taxon>
        <taxon>Candidatus Woeseibacteriota</taxon>
    </lineage>
</organism>
<keyword evidence="1" id="KW-0472">Membrane</keyword>
<dbReference type="STRING" id="1618574.UT24_C0013G0011"/>
<dbReference type="EMBL" id="LBWB01000013">
    <property type="protein sequence ID" value="KKR00345.1"/>
    <property type="molecule type" value="Genomic_DNA"/>
</dbReference>